<dbReference type="NCBIfam" id="TIGR04294">
    <property type="entry name" value="pre_pil_HX9DG"/>
    <property type="match status" value="1"/>
</dbReference>
<sequence>MRLQHRRFPSFGQRTEPHIGLRKLVATGLVSLCGKGPGRRLALPVIALRELFSLQQNSARYSAKEFDPFVLVPSSSGSPIMRRSARARGFTLIELLVVIAIIAILIALLLPAVQQAREAARRTQCRNNLKQYGLAIHNYNDNFNRFPIGQQHRGHFDGPLEASGATGPGGSGFAWSTYLLPYMDQAPLYNQFNTSFPLANTMFPQSVTNATLAATILPYARCPSDIAPGTANTGGAGLVGAIRPQATASYKASAGSYDGNQGGWPFNNQNRRNGCFLRDSSYQFRDVTDGMSNQILIGEVTWDVNHGGTTTTRFFGAVNPNVGYADGNSNRLMAIGEFGINLPLDPGGVSNAAERNVSFSSLHTGGAHFLFGDGAVRFLSENIQNTRLAWNASNPFDQTNNGVGYGLYQRLHSRNDNLVASPD</sequence>
<evidence type="ECO:0000259" key="2">
    <source>
        <dbReference type="Pfam" id="PF07596"/>
    </source>
</evidence>
<organism evidence="3">
    <name type="scientific">Schlesneria paludicola</name>
    <dbReference type="NCBI Taxonomy" id="360056"/>
    <lineage>
        <taxon>Bacteria</taxon>
        <taxon>Pseudomonadati</taxon>
        <taxon>Planctomycetota</taxon>
        <taxon>Planctomycetia</taxon>
        <taxon>Planctomycetales</taxon>
        <taxon>Planctomycetaceae</taxon>
        <taxon>Schlesneria</taxon>
    </lineage>
</organism>
<reference evidence="3" key="1">
    <citation type="journal article" date="2020" name="mSystems">
        <title>Genome- and Community-Level Interaction Insights into Carbon Utilization and Element Cycling Functions of Hydrothermarchaeota in Hydrothermal Sediment.</title>
        <authorList>
            <person name="Zhou Z."/>
            <person name="Liu Y."/>
            <person name="Xu W."/>
            <person name="Pan J."/>
            <person name="Luo Z.H."/>
            <person name="Li M."/>
        </authorList>
    </citation>
    <scope>NUCLEOTIDE SEQUENCE [LARGE SCALE GENOMIC DNA]</scope>
    <source>
        <strain evidence="3">SpSt-339</strain>
    </source>
</reference>
<dbReference type="PANTHER" id="PTHR30093">
    <property type="entry name" value="GENERAL SECRETION PATHWAY PROTEIN G"/>
    <property type="match status" value="1"/>
</dbReference>
<dbReference type="InterPro" id="IPR011453">
    <property type="entry name" value="DUF1559"/>
</dbReference>
<accession>A0A7C2JXA8</accession>
<dbReference type="AlphaFoldDB" id="A0A7C2JXA8"/>
<dbReference type="Pfam" id="PF07596">
    <property type="entry name" value="SBP_bac_10"/>
    <property type="match status" value="1"/>
</dbReference>
<keyword evidence="1" id="KW-0812">Transmembrane</keyword>
<dbReference type="Gene3D" id="3.30.700.10">
    <property type="entry name" value="Glycoprotein, Type 4 Pilin"/>
    <property type="match status" value="1"/>
</dbReference>
<dbReference type="InterPro" id="IPR027558">
    <property type="entry name" value="Pre_pil_HX9DG_C"/>
</dbReference>
<comment type="caution">
    <text evidence="3">The sequence shown here is derived from an EMBL/GenBank/DDBJ whole genome shotgun (WGS) entry which is preliminary data.</text>
</comment>
<gene>
    <name evidence="3" type="ORF">ENQ76_01480</name>
</gene>
<name>A0A7C2JXA8_9PLAN</name>
<dbReference type="EMBL" id="DSOK01000046">
    <property type="protein sequence ID" value="HEN14125.1"/>
    <property type="molecule type" value="Genomic_DNA"/>
</dbReference>
<dbReference type="SUPFAM" id="SSF54523">
    <property type="entry name" value="Pili subunits"/>
    <property type="match status" value="1"/>
</dbReference>
<keyword evidence="1" id="KW-0472">Membrane</keyword>
<protein>
    <submittedName>
        <fullName evidence="3">DUF1559 domain-containing protein</fullName>
    </submittedName>
</protein>
<dbReference type="InterPro" id="IPR045584">
    <property type="entry name" value="Pilin-like"/>
</dbReference>
<proteinExistence type="predicted"/>
<evidence type="ECO:0000256" key="1">
    <source>
        <dbReference type="SAM" id="Phobius"/>
    </source>
</evidence>
<feature type="transmembrane region" description="Helical" evidence="1">
    <location>
        <begin position="90"/>
        <end position="113"/>
    </location>
</feature>
<evidence type="ECO:0000313" key="3">
    <source>
        <dbReference type="EMBL" id="HEN14125.1"/>
    </source>
</evidence>
<dbReference type="Pfam" id="PF07963">
    <property type="entry name" value="N_methyl"/>
    <property type="match status" value="1"/>
</dbReference>
<dbReference type="PANTHER" id="PTHR30093:SF2">
    <property type="entry name" value="TYPE II SECRETION SYSTEM PROTEIN H"/>
    <property type="match status" value="1"/>
</dbReference>
<keyword evidence="1" id="KW-1133">Transmembrane helix</keyword>
<dbReference type="PROSITE" id="PS00409">
    <property type="entry name" value="PROKAR_NTER_METHYL"/>
    <property type="match status" value="1"/>
</dbReference>
<dbReference type="NCBIfam" id="TIGR02532">
    <property type="entry name" value="IV_pilin_GFxxxE"/>
    <property type="match status" value="1"/>
</dbReference>
<feature type="domain" description="DUF1559" evidence="2">
    <location>
        <begin position="114"/>
        <end position="384"/>
    </location>
</feature>
<dbReference type="InterPro" id="IPR012902">
    <property type="entry name" value="N_methyl_site"/>
</dbReference>